<evidence type="ECO:0000256" key="2">
    <source>
        <dbReference type="ARBA" id="ARBA00022670"/>
    </source>
</evidence>
<comment type="caution">
    <text evidence="11">The sequence shown here is derived from an EMBL/GenBank/DDBJ whole genome shotgun (WGS) entry which is preliminary data.</text>
</comment>
<evidence type="ECO:0000313" key="11">
    <source>
        <dbReference type="EMBL" id="MEB5475748.1"/>
    </source>
</evidence>
<keyword evidence="6 9" id="KW-0224">Dipeptidase</keyword>
<comment type="function">
    <text evidence="9 10">Catalyzes hydrolysis of the D-alanyl-D-alanine dipeptide.</text>
</comment>
<keyword evidence="3 9" id="KW-0479">Metal-binding</keyword>
<keyword evidence="7 9" id="KW-0482">Metalloprotease</keyword>
<keyword evidence="12" id="KW-1185">Reference proteome</keyword>
<comment type="catalytic activity">
    <reaction evidence="1 9 10">
        <text>D-alanyl-D-alanine + H2O = 2 D-alanine</text>
        <dbReference type="Rhea" id="RHEA:20661"/>
        <dbReference type="ChEBI" id="CHEBI:15377"/>
        <dbReference type="ChEBI" id="CHEBI:57416"/>
        <dbReference type="ChEBI" id="CHEBI:57822"/>
        <dbReference type="EC" id="3.4.13.22"/>
    </reaction>
</comment>
<dbReference type="Proteomes" id="UP001339883">
    <property type="component" value="Unassembled WGS sequence"/>
</dbReference>
<sequence>MYYKSIPKHPHIHWDDMFQTNINSCNERLVSTDILRSHRILTHSAYFLAGIRGALPTCYVRASLIEKLIQVGKSLPPNIYLMILDGWRPVEVQTCLRESFYLKIQEKYKHLSISEQQEILNQFVALPNENPNRPSPHLTGGSVDVTLCDKDGNILDMGTAFDEIHALSFTDALEGMQEYQVACKHRRILYWAMTSAGFTNLPSEWWHFDYGNQLWAYTTKQQSAHYGIASLSSK</sequence>
<dbReference type="Gene3D" id="3.30.1380.10">
    <property type="match status" value="1"/>
</dbReference>
<dbReference type="Pfam" id="PF01427">
    <property type="entry name" value="Peptidase_M15"/>
    <property type="match status" value="1"/>
</dbReference>
<feature type="binding site" evidence="9">
    <location>
        <position position="207"/>
    </location>
    <ligand>
        <name>Zn(2+)</name>
        <dbReference type="ChEBI" id="CHEBI:29105"/>
        <note>catalytic</note>
    </ligand>
</feature>
<dbReference type="PIRSF" id="PIRSF026671">
    <property type="entry name" value="AA_dipeptidase"/>
    <property type="match status" value="1"/>
</dbReference>
<accession>A0ABU6DQR3</accession>
<feature type="binding site" evidence="9">
    <location>
        <position position="144"/>
    </location>
    <ligand>
        <name>Zn(2+)</name>
        <dbReference type="ChEBI" id="CHEBI:29105"/>
        <note>catalytic</note>
    </ligand>
</feature>
<evidence type="ECO:0000256" key="5">
    <source>
        <dbReference type="ARBA" id="ARBA00022833"/>
    </source>
</evidence>
<gene>
    <name evidence="9" type="primary">ddpX</name>
    <name evidence="11" type="ORF">I2F25_01530</name>
</gene>
<evidence type="ECO:0000256" key="6">
    <source>
        <dbReference type="ARBA" id="ARBA00022997"/>
    </source>
</evidence>
<reference evidence="11 12" key="1">
    <citation type="submission" date="2019-08" db="EMBL/GenBank/DDBJ databases">
        <title>Five species of Acinetobacter isolated from floral nectar and animal pollinators.</title>
        <authorList>
            <person name="Hendry T.A."/>
        </authorList>
    </citation>
    <scope>NUCLEOTIDE SEQUENCE [LARGE SCALE GENOMIC DNA]</scope>
    <source>
        <strain evidence="11 12">MD18.27</strain>
    </source>
</reference>
<feature type="active site" description="Proton donor/acceptor" evidence="9">
    <location>
        <position position="204"/>
    </location>
</feature>
<dbReference type="SUPFAM" id="SSF55166">
    <property type="entry name" value="Hedgehog/DD-peptidase"/>
    <property type="match status" value="1"/>
</dbReference>
<evidence type="ECO:0000313" key="12">
    <source>
        <dbReference type="Proteomes" id="UP001339883"/>
    </source>
</evidence>
<dbReference type="PANTHER" id="PTHR43126:SF2">
    <property type="entry name" value="D-ALANYL-D-ALANINE DIPEPTIDASE"/>
    <property type="match status" value="1"/>
</dbReference>
<evidence type="ECO:0000256" key="1">
    <source>
        <dbReference type="ARBA" id="ARBA00001362"/>
    </source>
</evidence>
<keyword evidence="2 9" id="KW-0645">Protease</keyword>
<dbReference type="InterPro" id="IPR009045">
    <property type="entry name" value="Zn_M74/Hedgehog-like"/>
</dbReference>
<keyword evidence="5 9" id="KW-0862">Zinc</keyword>
<dbReference type="CDD" id="cd14843">
    <property type="entry name" value="D-Ala-D-Ala_dipeptidase_like"/>
    <property type="match status" value="1"/>
</dbReference>
<protein>
    <recommendedName>
        <fullName evidence="9 10">D-alanyl-D-alanine dipeptidase</fullName>
        <shortName evidence="9 10">D-Ala-D-Ala dipeptidase</shortName>
        <ecNumber evidence="9 10">3.4.13.22</ecNumber>
    </recommendedName>
</protein>
<keyword evidence="8 10" id="KW-0961">Cell wall biogenesis/degradation</keyword>
<keyword evidence="4 9" id="KW-0378">Hydrolase</keyword>
<name>A0ABU6DQR3_9GAMM</name>
<dbReference type="PANTHER" id="PTHR43126">
    <property type="entry name" value="D-ALANYL-D-ALANINE DIPEPTIDASE"/>
    <property type="match status" value="1"/>
</dbReference>
<evidence type="ECO:0000256" key="9">
    <source>
        <dbReference type="HAMAP-Rule" id="MF_01924"/>
    </source>
</evidence>
<feature type="site" description="Transition state stabilizer" evidence="9">
    <location>
        <position position="88"/>
    </location>
</feature>
<dbReference type="EC" id="3.4.13.22" evidence="9 10"/>
<feature type="binding site" evidence="9">
    <location>
        <position position="137"/>
    </location>
    <ligand>
        <name>Zn(2+)</name>
        <dbReference type="ChEBI" id="CHEBI:29105"/>
        <note>catalytic</note>
    </ligand>
</feature>
<dbReference type="EMBL" id="VTDN01000001">
    <property type="protein sequence ID" value="MEB5475748.1"/>
    <property type="molecule type" value="Genomic_DNA"/>
</dbReference>
<evidence type="ECO:0000256" key="8">
    <source>
        <dbReference type="ARBA" id="ARBA00023316"/>
    </source>
</evidence>
<dbReference type="InterPro" id="IPR000755">
    <property type="entry name" value="A_A_dipeptidase"/>
</dbReference>
<evidence type="ECO:0000256" key="10">
    <source>
        <dbReference type="PIRNR" id="PIRNR026671"/>
    </source>
</evidence>
<dbReference type="RefSeq" id="WP_325774372.1">
    <property type="nucleotide sequence ID" value="NZ_VTDN01000001.1"/>
</dbReference>
<evidence type="ECO:0000256" key="3">
    <source>
        <dbReference type="ARBA" id="ARBA00022723"/>
    </source>
</evidence>
<comment type="cofactor">
    <cofactor evidence="9">
        <name>Zn(2+)</name>
        <dbReference type="ChEBI" id="CHEBI:29105"/>
    </cofactor>
    <text evidence="9">Binds 1 zinc ion per subunit.</text>
</comment>
<evidence type="ECO:0000256" key="4">
    <source>
        <dbReference type="ARBA" id="ARBA00022801"/>
    </source>
</evidence>
<evidence type="ECO:0000256" key="7">
    <source>
        <dbReference type="ARBA" id="ARBA00023049"/>
    </source>
</evidence>
<comment type="similarity">
    <text evidence="9 10">Belongs to the peptidase M15D family.</text>
</comment>
<organism evidence="11 12">
    <name type="scientific">Acinetobacter pollinis</name>
    <dbReference type="NCBI Taxonomy" id="2605270"/>
    <lineage>
        <taxon>Bacteria</taxon>
        <taxon>Pseudomonadati</taxon>
        <taxon>Pseudomonadota</taxon>
        <taxon>Gammaproteobacteria</taxon>
        <taxon>Moraxellales</taxon>
        <taxon>Moraxellaceae</taxon>
        <taxon>Acinetobacter</taxon>
    </lineage>
</organism>
<proteinExistence type="inferred from homology"/>
<dbReference type="HAMAP" id="MF_01924">
    <property type="entry name" value="A_A_dipeptidase"/>
    <property type="match status" value="1"/>
</dbReference>